<evidence type="ECO:0000259" key="12">
    <source>
        <dbReference type="Pfam" id="PF00155"/>
    </source>
</evidence>
<dbReference type="Pfam" id="PF00155">
    <property type="entry name" value="Aminotran_1_2"/>
    <property type="match status" value="1"/>
</dbReference>
<evidence type="ECO:0000313" key="14">
    <source>
        <dbReference type="Proteomes" id="UP000187209"/>
    </source>
</evidence>
<evidence type="ECO:0000313" key="13">
    <source>
        <dbReference type="EMBL" id="OMJ70386.1"/>
    </source>
</evidence>
<dbReference type="GO" id="GO:0005739">
    <property type="term" value="C:mitochondrion"/>
    <property type="evidence" value="ECO:0007669"/>
    <property type="project" value="TreeGrafter"/>
</dbReference>
<dbReference type="Gene3D" id="3.40.640.10">
    <property type="entry name" value="Type I PLP-dependent aspartate aminotransferase-like (Major domain)"/>
    <property type="match status" value="1"/>
</dbReference>
<evidence type="ECO:0000256" key="9">
    <source>
        <dbReference type="ARBA" id="ARBA00075633"/>
    </source>
</evidence>
<dbReference type="OrthoDB" id="10263824at2759"/>
<evidence type="ECO:0000256" key="5">
    <source>
        <dbReference type="ARBA" id="ARBA00023315"/>
    </source>
</evidence>
<dbReference type="Proteomes" id="UP000187209">
    <property type="component" value="Unassembled WGS sequence"/>
</dbReference>
<evidence type="ECO:0000256" key="4">
    <source>
        <dbReference type="ARBA" id="ARBA00022898"/>
    </source>
</evidence>
<dbReference type="PROSITE" id="PS00599">
    <property type="entry name" value="AA_TRANSFER_CLASS_2"/>
    <property type="match status" value="1"/>
</dbReference>
<dbReference type="InterPro" id="IPR015421">
    <property type="entry name" value="PyrdxlP-dep_Trfase_major"/>
</dbReference>
<dbReference type="NCBIfam" id="NF005394">
    <property type="entry name" value="PRK06939.1"/>
    <property type="match status" value="1"/>
</dbReference>
<evidence type="ECO:0000256" key="1">
    <source>
        <dbReference type="ARBA" id="ARBA00001933"/>
    </source>
</evidence>
<dbReference type="FunFam" id="3.90.1150.10:FF:000004">
    <property type="entry name" value="2-amino-3-ketobutyrate coenzyme A ligase"/>
    <property type="match status" value="1"/>
</dbReference>
<dbReference type="InterPro" id="IPR015424">
    <property type="entry name" value="PyrdxlP-dep_Trfase"/>
</dbReference>
<evidence type="ECO:0000256" key="11">
    <source>
        <dbReference type="RuleBase" id="RU003693"/>
    </source>
</evidence>
<dbReference type="PANTHER" id="PTHR13693">
    <property type="entry name" value="CLASS II AMINOTRANSFERASE/8-AMINO-7-OXONONANOATE SYNTHASE"/>
    <property type="match status" value="1"/>
</dbReference>
<dbReference type="InterPro" id="IPR011282">
    <property type="entry name" value="2am3keto_CoA_ligase"/>
</dbReference>
<keyword evidence="4 11" id="KW-0663">Pyridoxal phosphate</keyword>
<dbReference type="InterPro" id="IPR015422">
    <property type="entry name" value="PyrdxlP-dep_Trfase_small"/>
</dbReference>
<dbReference type="InterPro" id="IPR001917">
    <property type="entry name" value="Aminotrans_II_pyridoxalP_BS"/>
</dbReference>
<protein>
    <recommendedName>
        <fullName evidence="8">2-amino-3-ketobutyrate coenzyme A ligase, mitochondrial</fullName>
        <ecNumber evidence="7">2.3.1.29</ecNumber>
    </recommendedName>
    <alternativeName>
        <fullName evidence="9">Aminoacetone synthase</fullName>
    </alternativeName>
    <alternativeName>
        <fullName evidence="10">Glycine acetyltransferase</fullName>
    </alternativeName>
</protein>
<accession>A0A1R2B0U8</accession>
<dbReference type="InterPro" id="IPR004839">
    <property type="entry name" value="Aminotransferase_I/II_large"/>
</dbReference>
<dbReference type="NCBIfam" id="TIGR01822">
    <property type="entry name" value="2am3keto_CoA"/>
    <property type="match status" value="1"/>
</dbReference>
<comment type="catalytic activity">
    <reaction evidence="6">
        <text>glycine + acetyl-CoA = (2S)-2-amino-3-oxobutanoate + CoA</text>
        <dbReference type="Rhea" id="RHEA:20736"/>
        <dbReference type="ChEBI" id="CHEBI:57287"/>
        <dbReference type="ChEBI" id="CHEBI:57288"/>
        <dbReference type="ChEBI" id="CHEBI:57305"/>
        <dbReference type="ChEBI" id="CHEBI:78948"/>
        <dbReference type="EC" id="2.3.1.29"/>
    </reaction>
    <physiologicalReaction direction="right-to-left" evidence="6">
        <dbReference type="Rhea" id="RHEA:20738"/>
    </physiologicalReaction>
</comment>
<gene>
    <name evidence="13" type="ORF">SteCoe_31658</name>
</gene>
<keyword evidence="3" id="KW-0808">Transferase</keyword>
<evidence type="ECO:0000256" key="7">
    <source>
        <dbReference type="ARBA" id="ARBA00067076"/>
    </source>
</evidence>
<comment type="similarity">
    <text evidence="2 11">Belongs to the class-II pyridoxal-phosphate-dependent aminotransferase family.</text>
</comment>
<evidence type="ECO:0000256" key="3">
    <source>
        <dbReference type="ARBA" id="ARBA00022679"/>
    </source>
</evidence>
<organism evidence="13 14">
    <name type="scientific">Stentor coeruleus</name>
    <dbReference type="NCBI Taxonomy" id="5963"/>
    <lineage>
        <taxon>Eukaryota</taxon>
        <taxon>Sar</taxon>
        <taxon>Alveolata</taxon>
        <taxon>Ciliophora</taxon>
        <taxon>Postciliodesmatophora</taxon>
        <taxon>Heterotrichea</taxon>
        <taxon>Heterotrichida</taxon>
        <taxon>Stentoridae</taxon>
        <taxon>Stentor</taxon>
    </lineage>
</organism>
<dbReference type="GO" id="GO:0030170">
    <property type="term" value="F:pyridoxal phosphate binding"/>
    <property type="evidence" value="ECO:0007669"/>
    <property type="project" value="InterPro"/>
</dbReference>
<sequence length="398" mass="43704">MAYPKFKGIYQTLLKDIHNAGTYKKERIISSKQGMNITTEGKEVLNFCANNYLGYSGSDAASNPAIEATKKYGFGLSSGRIICGTQTIHKQLEEKISKFHSTEDAILYSSCFDANAGVFEALLTKEDAVLTDALNHASIIDGIRLCSAERHIYRHLDMAHLEECLQKAQSKRIRMIVTDGVFSMDGDFAPLPKIVELASRYNALVFVDESHATGFIGQTGRGVPEYFGVQDKIDIINSTLGKAMGGASGGYTTGHKELIDVLRQKSRPYVFSNSLAPMIVGATLGILDDLERTGQTLLGPLKRNIHLFRSRMTEAGFNIIGHKDSPIVPVMIGDAALASMFADKMMTQNIYVIGFSFPVVPKGQARIRVQLSARHTEEQINRAVDAFIAIGKETEIIK</sequence>
<feature type="domain" description="Aminotransferase class I/classII large" evidence="12">
    <location>
        <begin position="43"/>
        <end position="387"/>
    </location>
</feature>
<keyword evidence="14" id="KW-1185">Reference proteome</keyword>
<dbReference type="GO" id="GO:0008890">
    <property type="term" value="F:glycine C-acetyltransferase activity"/>
    <property type="evidence" value="ECO:0007669"/>
    <property type="project" value="UniProtKB-EC"/>
</dbReference>
<evidence type="ECO:0000256" key="6">
    <source>
        <dbReference type="ARBA" id="ARBA00052559"/>
    </source>
</evidence>
<comment type="cofactor">
    <cofactor evidence="1 11">
        <name>pyridoxal 5'-phosphate</name>
        <dbReference type="ChEBI" id="CHEBI:597326"/>
    </cofactor>
</comment>
<evidence type="ECO:0000256" key="2">
    <source>
        <dbReference type="ARBA" id="ARBA00008392"/>
    </source>
</evidence>
<dbReference type="PANTHER" id="PTHR13693:SF102">
    <property type="entry name" value="2-AMINO-3-KETOBUTYRATE COENZYME A LIGASE, MITOCHONDRIAL"/>
    <property type="match status" value="1"/>
</dbReference>
<reference evidence="13 14" key="1">
    <citation type="submission" date="2016-11" db="EMBL/GenBank/DDBJ databases">
        <title>The macronuclear genome of Stentor coeruleus: a giant cell with tiny introns.</title>
        <authorList>
            <person name="Slabodnick M."/>
            <person name="Ruby J.G."/>
            <person name="Reiff S.B."/>
            <person name="Swart E.C."/>
            <person name="Gosai S."/>
            <person name="Prabakaran S."/>
            <person name="Witkowska E."/>
            <person name="Larue G.E."/>
            <person name="Fisher S."/>
            <person name="Freeman R.M."/>
            <person name="Gunawardena J."/>
            <person name="Chu W."/>
            <person name="Stover N.A."/>
            <person name="Gregory B.D."/>
            <person name="Nowacki M."/>
            <person name="Derisi J."/>
            <person name="Roy S.W."/>
            <person name="Marshall W.F."/>
            <person name="Sood P."/>
        </authorList>
    </citation>
    <scope>NUCLEOTIDE SEQUENCE [LARGE SCALE GENOMIC DNA]</scope>
    <source>
        <strain evidence="13">WM001</strain>
    </source>
</reference>
<proteinExistence type="inferred from homology"/>
<evidence type="ECO:0000256" key="8">
    <source>
        <dbReference type="ARBA" id="ARBA00069660"/>
    </source>
</evidence>
<keyword evidence="5" id="KW-0012">Acyltransferase</keyword>
<dbReference type="AlphaFoldDB" id="A0A1R2B0U8"/>
<name>A0A1R2B0U8_9CILI</name>
<dbReference type="FunFam" id="3.40.640.10:FF:000006">
    <property type="entry name" value="5-aminolevulinate synthase, mitochondrial"/>
    <property type="match status" value="1"/>
</dbReference>
<dbReference type="SUPFAM" id="SSF53383">
    <property type="entry name" value="PLP-dependent transferases"/>
    <property type="match status" value="1"/>
</dbReference>
<comment type="caution">
    <text evidence="13">The sequence shown here is derived from an EMBL/GenBank/DDBJ whole genome shotgun (WGS) entry which is preliminary data.</text>
</comment>
<dbReference type="EMBL" id="MPUH01001093">
    <property type="protein sequence ID" value="OMJ70386.1"/>
    <property type="molecule type" value="Genomic_DNA"/>
</dbReference>
<evidence type="ECO:0000256" key="10">
    <source>
        <dbReference type="ARBA" id="ARBA00078624"/>
    </source>
</evidence>
<dbReference type="EC" id="2.3.1.29" evidence="7"/>
<dbReference type="Gene3D" id="3.90.1150.10">
    <property type="entry name" value="Aspartate Aminotransferase, domain 1"/>
    <property type="match status" value="1"/>
</dbReference>
<dbReference type="CDD" id="cd06454">
    <property type="entry name" value="KBL_like"/>
    <property type="match status" value="1"/>
</dbReference>
<dbReference type="GO" id="GO:0006567">
    <property type="term" value="P:L-threonine catabolic process"/>
    <property type="evidence" value="ECO:0007669"/>
    <property type="project" value="InterPro"/>
</dbReference>
<dbReference type="InterPro" id="IPR050087">
    <property type="entry name" value="AON_synthase_class-II"/>
</dbReference>